<feature type="compositionally biased region" description="Polar residues" evidence="1">
    <location>
        <begin position="114"/>
        <end position="133"/>
    </location>
</feature>
<proteinExistence type="predicted"/>
<gene>
    <name evidence="3" type="primary">LOC112460724</name>
</gene>
<dbReference type="GeneID" id="112460724"/>
<evidence type="ECO:0000313" key="3">
    <source>
        <dbReference type="RefSeq" id="XP_024881309.1"/>
    </source>
</evidence>
<name>A0A6J1QG19_9HYME</name>
<organism evidence="2 3">
    <name type="scientific">Temnothorax curvispinosus</name>
    <dbReference type="NCBI Taxonomy" id="300111"/>
    <lineage>
        <taxon>Eukaryota</taxon>
        <taxon>Metazoa</taxon>
        <taxon>Ecdysozoa</taxon>
        <taxon>Arthropoda</taxon>
        <taxon>Hexapoda</taxon>
        <taxon>Insecta</taxon>
        <taxon>Pterygota</taxon>
        <taxon>Neoptera</taxon>
        <taxon>Endopterygota</taxon>
        <taxon>Hymenoptera</taxon>
        <taxon>Apocrita</taxon>
        <taxon>Aculeata</taxon>
        <taxon>Formicoidea</taxon>
        <taxon>Formicidae</taxon>
        <taxon>Myrmicinae</taxon>
        <taxon>Temnothorax</taxon>
    </lineage>
</organism>
<sequence length="216" mass="23991">MMMFLVRKLYQLKGPIRYAVQPHEESDVDNNKEVEEMDSNSSESRNSYGSSTDNSDDGEIEKEKLIRQLSAKLDITMLRKLANKDATETTSSKASSLLAQLSSSSHDYLDAENSFGNGSHDSSNPSRSNGQEVKSNKPENLGNVNNGPNNLPDPSIVDQQPINAFHEDMSINTCNVNPPINDDNKQNVGNDQIQIYTITNPERVSKINSIVPRYKS</sequence>
<feature type="compositionally biased region" description="Basic and acidic residues" evidence="1">
    <location>
        <begin position="23"/>
        <end position="34"/>
    </location>
</feature>
<evidence type="ECO:0000256" key="1">
    <source>
        <dbReference type="SAM" id="MobiDB-lite"/>
    </source>
</evidence>
<evidence type="ECO:0000313" key="2">
    <source>
        <dbReference type="Proteomes" id="UP000504618"/>
    </source>
</evidence>
<dbReference type="AlphaFoldDB" id="A0A6J1QG19"/>
<feature type="compositionally biased region" description="Low complexity" evidence="1">
    <location>
        <begin position="140"/>
        <end position="152"/>
    </location>
</feature>
<feature type="compositionally biased region" description="Low complexity" evidence="1">
    <location>
        <begin position="39"/>
        <end position="51"/>
    </location>
</feature>
<feature type="region of interest" description="Disordered" evidence="1">
    <location>
        <begin position="23"/>
        <end position="61"/>
    </location>
</feature>
<protein>
    <submittedName>
        <fullName evidence="3">Uncharacterized protein DDB_G0287625-like</fullName>
    </submittedName>
</protein>
<dbReference type="RefSeq" id="XP_024881309.1">
    <property type="nucleotide sequence ID" value="XM_025025541.1"/>
</dbReference>
<feature type="region of interest" description="Disordered" evidence="1">
    <location>
        <begin position="109"/>
        <end position="158"/>
    </location>
</feature>
<dbReference type="Proteomes" id="UP000504618">
    <property type="component" value="Unplaced"/>
</dbReference>
<reference evidence="3" key="1">
    <citation type="submission" date="2025-08" db="UniProtKB">
        <authorList>
            <consortium name="RefSeq"/>
        </authorList>
    </citation>
    <scope>IDENTIFICATION</scope>
    <source>
        <tissue evidence="3">Whole body</tissue>
    </source>
</reference>
<accession>A0A6J1QG19</accession>
<keyword evidence="2" id="KW-1185">Reference proteome</keyword>